<dbReference type="EMBL" id="CP048838">
    <property type="protein sequence ID" value="QJA03965.1"/>
    <property type="molecule type" value="Genomic_DNA"/>
</dbReference>
<dbReference type="Proteomes" id="UP000503330">
    <property type="component" value="Chromosome"/>
</dbReference>
<accession>A0AAP2XXH9</accession>
<dbReference type="AlphaFoldDB" id="A0AAP2XXH9"/>
<name>A0AAP2XXH9_CLOIN</name>
<evidence type="ECO:0000313" key="2">
    <source>
        <dbReference type="EMBL" id="QJA03965.1"/>
    </source>
</evidence>
<evidence type="ECO:0000313" key="4">
    <source>
        <dbReference type="Proteomes" id="UP001203972"/>
    </source>
</evidence>
<organism evidence="1 4">
    <name type="scientific">Clostridium innocuum</name>
    <dbReference type="NCBI Taxonomy" id="1522"/>
    <lineage>
        <taxon>Bacteria</taxon>
        <taxon>Bacillati</taxon>
        <taxon>Bacillota</taxon>
        <taxon>Clostridia</taxon>
        <taxon>Eubacteriales</taxon>
        <taxon>Clostridiaceae</taxon>
        <taxon>Clostridium</taxon>
    </lineage>
</organism>
<reference evidence="1" key="2">
    <citation type="journal article" date="2022" name="Clin. Infect. Dis.">
        <title>Association between Clostridium innocuum and antibiotic-associated diarrhea in adults and children: A cross-sectional study and comparative genomics analysis.</title>
        <authorList>
            <person name="Cherny K.E."/>
            <person name="Muscat E.B."/>
            <person name="Balaji A."/>
            <person name="Mukherjee J."/>
            <person name="Ozer E.A."/>
            <person name="Angarone M.P."/>
            <person name="Hauser A.R."/>
            <person name="Sichel J.S."/>
            <person name="Amponsah E."/>
            <person name="Kociolek L.K."/>
        </authorList>
    </citation>
    <scope>NUCLEOTIDE SEQUENCE</scope>
    <source>
        <strain evidence="1">NU1-AC-029v</strain>
    </source>
</reference>
<protein>
    <submittedName>
        <fullName evidence="1">Uncharacterized protein</fullName>
    </submittedName>
</protein>
<dbReference type="EMBL" id="JAKTMA010000028">
    <property type="protein sequence ID" value="MCR0234098.1"/>
    <property type="molecule type" value="Genomic_DNA"/>
</dbReference>
<proteinExistence type="predicted"/>
<gene>
    <name evidence="2" type="ORF">G4D54_16710</name>
    <name evidence="1" type="ORF">MKC95_15095</name>
</gene>
<dbReference type="GeneID" id="61927213"/>
<evidence type="ECO:0000313" key="3">
    <source>
        <dbReference type="Proteomes" id="UP000503330"/>
    </source>
</evidence>
<dbReference type="RefSeq" id="WP_002605728.1">
    <property type="nucleotide sequence ID" value="NZ_BAAACC010000033.1"/>
</dbReference>
<evidence type="ECO:0000313" key="1">
    <source>
        <dbReference type="EMBL" id="MCR0234098.1"/>
    </source>
</evidence>
<reference evidence="2 3" key="1">
    <citation type="submission" date="2020-02" db="EMBL/GenBank/DDBJ databases">
        <authorList>
            <person name="Kociolek L.K."/>
            <person name="Ozer E.A."/>
        </authorList>
    </citation>
    <scope>NUCLEOTIDE SEQUENCE [LARGE SCALE GENOMIC DNA]</scope>
    <source>
        <strain evidence="2 3">ATCC 14501</strain>
    </source>
</reference>
<dbReference type="Proteomes" id="UP001203972">
    <property type="component" value="Unassembled WGS sequence"/>
</dbReference>
<sequence>MNTLTELTKKYGDIAYDPATGEAKGYINFQFLHKTALQRELRLMKKERLIQKGNIDEDPFRFFRKLIRFETDHAYRYEKKSGYKTIYGVRLQILLPKKIRKDSEIKKLISRFMTHLNPLSYDLPYAAFFLQKGNGRYIELILSEREVVDRMEIVRYARDYHNKDGVLKHKRGEAKRDGEGKIIKKHVMFSNKRRIFTLDRPMEKLRQRLMRMLLQSVRTILQHIKLRMFLKIQKPGRAWHYYNRQCVLEVNQAKRYIEYMCNHAAEIKKEEIRDLEEARPYQNIPIPGYREIKTIFMRYKARFEKGCFHDGDGNRYRIRAKGVPYDELRANITELIRIFEEELRGIVPQL</sequence>